<evidence type="ECO:0000313" key="8">
    <source>
        <dbReference type="Proteomes" id="UP000462760"/>
    </source>
</evidence>
<dbReference type="Proteomes" id="UP000462760">
    <property type="component" value="Unassembled WGS sequence"/>
</dbReference>
<keyword evidence="3 6" id="KW-0812">Transmembrane</keyword>
<dbReference type="AlphaFoldDB" id="A0A844FG22"/>
<comment type="subcellular location">
    <subcellularLocation>
        <location evidence="1">Cell membrane</location>
    </subcellularLocation>
</comment>
<evidence type="ECO:0000313" key="7">
    <source>
        <dbReference type="EMBL" id="MSS42993.1"/>
    </source>
</evidence>
<evidence type="ECO:0008006" key="9">
    <source>
        <dbReference type="Google" id="ProtNLM"/>
    </source>
</evidence>
<comment type="caution">
    <text evidence="7">The sequence shown here is derived from an EMBL/GenBank/DDBJ whole genome shotgun (WGS) entry which is preliminary data.</text>
</comment>
<dbReference type="Pfam" id="PF04347">
    <property type="entry name" value="FliO"/>
    <property type="match status" value="1"/>
</dbReference>
<proteinExistence type="predicted"/>
<reference evidence="7 8" key="1">
    <citation type="submission" date="2019-08" db="EMBL/GenBank/DDBJ databases">
        <title>In-depth cultivation of the pig gut microbiome towards novel bacterial diversity and tailored functional studies.</title>
        <authorList>
            <person name="Wylensek D."/>
            <person name="Hitch T.C.A."/>
            <person name="Clavel T."/>
        </authorList>
    </citation>
    <scope>NUCLEOTIDE SEQUENCE [LARGE SCALE GENOMIC DNA]</scope>
    <source>
        <strain evidence="7 8">Med78-601-WT-4W-RMD-3</strain>
    </source>
</reference>
<evidence type="ECO:0000256" key="2">
    <source>
        <dbReference type="ARBA" id="ARBA00022475"/>
    </source>
</evidence>
<dbReference type="RefSeq" id="WP_154483668.1">
    <property type="nucleotide sequence ID" value="NZ_VULR01000004.1"/>
</dbReference>
<keyword evidence="4 6" id="KW-1133">Transmembrane helix</keyword>
<evidence type="ECO:0000256" key="5">
    <source>
        <dbReference type="ARBA" id="ARBA00023136"/>
    </source>
</evidence>
<dbReference type="EMBL" id="VULR01000004">
    <property type="protein sequence ID" value="MSS42993.1"/>
    <property type="molecule type" value="Genomic_DNA"/>
</dbReference>
<dbReference type="OrthoDB" id="3035998at2"/>
<dbReference type="InterPro" id="IPR022781">
    <property type="entry name" value="Flagellar_biosynth_FliO"/>
</dbReference>
<accession>A0A844FG22</accession>
<feature type="transmembrane region" description="Helical" evidence="6">
    <location>
        <begin position="30"/>
        <end position="53"/>
    </location>
</feature>
<gene>
    <name evidence="7" type="ORF">FYJ27_04495</name>
</gene>
<evidence type="ECO:0000256" key="6">
    <source>
        <dbReference type="SAM" id="Phobius"/>
    </source>
</evidence>
<protein>
    <recommendedName>
        <fullName evidence="9">Flagellar protein FliO/FliZ</fullName>
    </recommendedName>
</protein>
<evidence type="ECO:0000256" key="3">
    <source>
        <dbReference type="ARBA" id="ARBA00022692"/>
    </source>
</evidence>
<keyword evidence="2" id="KW-1003">Cell membrane</keyword>
<evidence type="ECO:0000256" key="4">
    <source>
        <dbReference type="ARBA" id="ARBA00022989"/>
    </source>
</evidence>
<organism evidence="7 8">
    <name type="scientific">Anaerosalibacter bizertensis</name>
    <dbReference type="NCBI Taxonomy" id="932217"/>
    <lineage>
        <taxon>Bacteria</taxon>
        <taxon>Bacillati</taxon>
        <taxon>Bacillota</taxon>
        <taxon>Tissierellia</taxon>
        <taxon>Tissierellales</taxon>
        <taxon>Sporanaerobacteraceae</taxon>
        <taxon>Anaerosalibacter</taxon>
    </lineage>
</organism>
<dbReference type="GO" id="GO:0016020">
    <property type="term" value="C:membrane"/>
    <property type="evidence" value="ECO:0007669"/>
    <property type="project" value="InterPro"/>
</dbReference>
<dbReference type="GO" id="GO:0044781">
    <property type="term" value="P:bacterial-type flagellum organization"/>
    <property type="evidence" value="ECO:0007669"/>
    <property type="project" value="InterPro"/>
</dbReference>
<sequence>MNRKTFIMFLTFFLPEIVLAASYSERSFNYVQLFFKTIIYVVIFILVLFATFYGTKFLAKRSKPFFKSKYVEIIDSVNIGSNNRIVIAKVANFIYILSINNNDTILIDKMEMQSFYSKVKEAKALDKDLYDNIKVDNDNVGLENEFKKILDKFKLVNRKIDRDEDKNEEDD</sequence>
<keyword evidence="5 6" id="KW-0472">Membrane</keyword>
<evidence type="ECO:0000256" key="1">
    <source>
        <dbReference type="ARBA" id="ARBA00004236"/>
    </source>
</evidence>
<name>A0A844FG22_9FIRM</name>